<dbReference type="AlphaFoldDB" id="A0A2H3B1H1"/>
<gene>
    <name evidence="1" type="ORF">ARMSODRAFT_1023769</name>
</gene>
<protein>
    <submittedName>
        <fullName evidence="1">Uncharacterized protein</fullName>
    </submittedName>
</protein>
<dbReference type="EMBL" id="KZ293457">
    <property type="protein sequence ID" value="PBK63570.1"/>
    <property type="molecule type" value="Genomic_DNA"/>
</dbReference>
<sequence>MKQMSNALPKWLDYHSSKVTPSLAMLKKKMACNPVLNFLMCLAGMDAPQQQSLTSKQLFGKDNENVNWRFEAFWAAQGRLGKDRPAAQAVFVAEEFSKLSQEEQAKWTVLVEKAVQEVKKGKDGCLEAPSLLPPKDAQRVFDMLHSTMGPLIEDLSIMLGCHVMLAVFGPEP</sequence>
<dbReference type="STRING" id="1076256.A0A2H3B1H1"/>
<keyword evidence="2" id="KW-1185">Reference proteome</keyword>
<evidence type="ECO:0000313" key="2">
    <source>
        <dbReference type="Proteomes" id="UP000218334"/>
    </source>
</evidence>
<dbReference type="Proteomes" id="UP000218334">
    <property type="component" value="Unassembled WGS sequence"/>
</dbReference>
<reference evidence="2" key="1">
    <citation type="journal article" date="2017" name="Nat. Ecol. Evol.">
        <title>Genome expansion and lineage-specific genetic innovations in the forest pathogenic fungi Armillaria.</title>
        <authorList>
            <person name="Sipos G."/>
            <person name="Prasanna A.N."/>
            <person name="Walter M.C."/>
            <person name="O'Connor E."/>
            <person name="Balint B."/>
            <person name="Krizsan K."/>
            <person name="Kiss B."/>
            <person name="Hess J."/>
            <person name="Varga T."/>
            <person name="Slot J."/>
            <person name="Riley R."/>
            <person name="Boka B."/>
            <person name="Rigling D."/>
            <person name="Barry K."/>
            <person name="Lee J."/>
            <person name="Mihaltcheva S."/>
            <person name="LaButti K."/>
            <person name="Lipzen A."/>
            <person name="Waldron R."/>
            <person name="Moloney N.M."/>
            <person name="Sperisen C."/>
            <person name="Kredics L."/>
            <person name="Vagvoelgyi C."/>
            <person name="Patrignani A."/>
            <person name="Fitzpatrick D."/>
            <person name="Nagy I."/>
            <person name="Doyle S."/>
            <person name="Anderson J.B."/>
            <person name="Grigoriev I.V."/>
            <person name="Gueldener U."/>
            <person name="Muensterkoetter M."/>
            <person name="Nagy L.G."/>
        </authorList>
    </citation>
    <scope>NUCLEOTIDE SEQUENCE [LARGE SCALE GENOMIC DNA]</scope>
    <source>
        <strain evidence="2">28-4</strain>
    </source>
</reference>
<accession>A0A2H3B1H1</accession>
<name>A0A2H3B1H1_9AGAR</name>
<evidence type="ECO:0000313" key="1">
    <source>
        <dbReference type="EMBL" id="PBK63570.1"/>
    </source>
</evidence>
<organism evidence="1 2">
    <name type="scientific">Armillaria solidipes</name>
    <dbReference type="NCBI Taxonomy" id="1076256"/>
    <lineage>
        <taxon>Eukaryota</taxon>
        <taxon>Fungi</taxon>
        <taxon>Dikarya</taxon>
        <taxon>Basidiomycota</taxon>
        <taxon>Agaricomycotina</taxon>
        <taxon>Agaricomycetes</taxon>
        <taxon>Agaricomycetidae</taxon>
        <taxon>Agaricales</taxon>
        <taxon>Marasmiineae</taxon>
        <taxon>Physalacriaceae</taxon>
        <taxon>Armillaria</taxon>
    </lineage>
</organism>
<proteinExistence type="predicted"/>